<name>A0A4D6HC32_9EURY</name>
<proteinExistence type="predicted"/>
<sequence>MHAFRDVATAAYCPRKLYYRWRDPDVGDSIPEEVGDRRQLAFEYERLLTDEAALLAAPIEVTPTTFRSRLNCARAGLDAWDQLADPPNRDVRLEGKDARGIAHKVLEQPLAPSLVFAGRPPEQGVWEPQSVHVVAAALALAWERETTVERAFVEYPAYGVIREIDVSARRRAQYRAALRTAESIDGPPARVENRDKCEPCEYREGCGVRTRSLRSLIG</sequence>
<reference evidence="1 2" key="1">
    <citation type="journal article" date="2019" name="Nat. Commun.">
        <title>A new type of DNA phosphorothioation-based antiviral system in archaea.</title>
        <authorList>
            <person name="Xiong L."/>
            <person name="Liu S."/>
            <person name="Chen S."/>
            <person name="Xiao Y."/>
            <person name="Zhu B."/>
            <person name="Gao Y."/>
            <person name="Zhang Y."/>
            <person name="Chen B."/>
            <person name="Luo J."/>
            <person name="Deng Z."/>
            <person name="Chen X."/>
            <person name="Wang L."/>
            <person name="Chen S."/>
        </authorList>
    </citation>
    <scope>NUCLEOTIDE SEQUENCE [LARGE SCALE GENOMIC DNA]</scope>
    <source>
        <strain evidence="1 2">CBA1105</strain>
    </source>
</reference>
<dbReference type="STRING" id="1457250.GCA_000755225_01400"/>
<keyword evidence="2" id="KW-1185">Reference proteome</keyword>
<protein>
    <recommendedName>
        <fullName evidence="3">Dna2/Cas4 domain-containing protein</fullName>
    </recommendedName>
</protein>
<dbReference type="AlphaFoldDB" id="A0A4D6HC32"/>
<evidence type="ECO:0000313" key="1">
    <source>
        <dbReference type="EMBL" id="QCC51101.1"/>
    </source>
</evidence>
<dbReference type="Proteomes" id="UP000296706">
    <property type="component" value="Chromosome"/>
</dbReference>
<organism evidence="1 2">
    <name type="scientific">Halapricum salinum</name>
    <dbReference type="NCBI Taxonomy" id="1457250"/>
    <lineage>
        <taxon>Archaea</taxon>
        <taxon>Methanobacteriati</taxon>
        <taxon>Methanobacteriota</taxon>
        <taxon>Stenosarchaea group</taxon>
        <taxon>Halobacteria</taxon>
        <taxon>Halobacteriales</taxon>
        <taxon>Haloarculaceae</taxon>
        <taxon>Halapricum</taxon>
    </lineage>
</organism>
<dbReference type="RefSeq" id="WP_049995285.1">
    <property type="nucleotide sequence ID" value="NZ_CP031310.1"/>
</dbReference>
<dbReference type="GeneID" id="39847707"/>
<evidence type="ECO:0000313" key="2">
    <source>
        <dbReference type="Proteomes" id="UP000296706"/>
    </source>
</evidence>
<dbReference type="KEGG" id="hsn:DV733_07540"/>
<gene>
    <name evidence="1" type="ORF">DV733_07540</name>
</gene>
<evidence type="ECO:0008006" key="3">
    <source>
        <dbReference type="Google" id="ProtNLM"/>
    </source>
</evidence>
<dbReference type="EMBL" id="CP031310">
    <property type="protein sequence ID" value="QCC51101.1"/>
    <property type="molecule type" value="Genomic_DNA"/>
</dbReference>
<accession>A0A4D6HC32</accession>
<dbReference type="OrthoDB" id="26676at2157"/>